<dbReference type="PANTHER" id="PTHR24365:SF541">
    <property type="entry name" value="PROTEIN TOLL-RELATED"/>
    <property type="match status" value="1"/>
</dbReference>
<evidence type="ECO:0000256" key="4">
    <source>
        <dbReference type="ARBA" id="ARBA00022729"/>
    </source>
</evidence>
<dbReference type="SUPFAM" id="SSF52075">
    <property type="entry name" value="Outer arm dynein light chain 1"/>
    <property type="match status" value="1"/>
</dbReference>
<evidence type="ECO:0000259" key="8">
    <source>
        <dbReference type="PROSITE" id="PS50104"/>
    </source>
</evidence>
<dbReference type="PANTHER" id="PTHR24365">
    <property type="entry name" value="TOLL-LIKE RECEPTOR"/>
    <property type="match status" value="1"/>
</dbReference>
<dbReference type="Gene3D" id="3.80.10.10">
    <property type="entry name" value="Ribonuclease Inhibitor"/>
    <property type="match status" value="3"/>
</dbReference>
<evidence type="ECO:0000256" key="5">
    <source>
        <dbReference type="ARBA" id="ARBA00022989"/>
    </source>
</evidence>
<feature type="transmembrane region" description="Helical" evidence="7">
    <location>
        <begin position="544"/>
        <end position="566"/>
    </location>
</feature>
<evidence type="ECO:0000256" key="2">
    <source>
        <dbReference type="ARBA" id="ARBA00009634"/>
    </source>
</evidence>
<keyword evidence="6 7" id="KW-0472">Membrane</keyword>
<sequence>MLFRPISLRADNLIGIDELPYDVKLWIGSYEKLPKNLFSLVNKLRFLYLVIETPQYIELSNLNELETFTMNLFLKVRKRDFRSYLRFLMNSTSNNLKKFHFILVYDPNIINNNETMIEDSDVNISINNEIFNRKPFLEELTLRLNIDTIDDFTFANMTKLSTLVLRQNYLKHFDCDTIPKSLTVLDLSYNLLQEFTITDPLPNLMVLKLNNNRIKNFTLDLSNELYPKLSSLNLSNNAMKQLNIIEGDWKNTRLSEIFLQNNLFDDPKFYIWTVLNARRLDIHIDGTFPACECDSIRRINYIGQKLKRISSPISKVNIKSFLYCHLLPKYNILLLNSECQCVADIFGRTDKDSLFFTKLIKNCSAYDWVMDGYGFYNSHCELSDFYSFTYGMVFSKSNESDIGVFEVYRKDFSSISFTIENYEALQHLPNLIDLNLTNNRFFIHAQNAGIFEIKIENLPSSDLEELNLANNSIRQIDFKVLDHLYDMKTILSLSGNPFICDCAHIKMYRKIASLEPFITDFNQMICSDGKPFDPNSRQLCISPWFILLYALLALMTLLAIGLGVYLRNSLEIQVYIYSRGWFPAYFRPECDDGQCNFDVFLSFSEKDDEFALLILKLLEEDQDPPFKVCYHHRDWMVGERIDHQIISSVEESRKTVIIISQSFLSSHWANMEFTTAHYKMLEEKSPKILLILHGEIDTADLGPELKSYIKTTTYLKSDDKWFEKKLLYSLRRPQIEKKQLSPVKTENEINETQI</sequence>
<dbReference type="Pfam" id="PF01582">
    <property type="entry name" value="TIR"/>
    <property type="match status" value="1"/>
</dbReference>
<dbReference type="AlphaFoldDB" id="A0A336MW51"/>
<dbReference type="InterPro" id="IPR035897">
    <property type="entry name" value="Toll_tir_struct_dom_sf"/>
</dbReference>
<dbReference type="SMART" id="SM00255">
    <property type="entry name" value="TIR"/>
    <property type="match status" value="1"/>
</dbReference>
<reference evidence="9" key="1">
    <citation type="submission" date="2018-07" db="EMBL/GenBank/DDBJ databases">
        <authorList>
            <person name="Quirk P.G."/>
            <person name="Krulwich T.A."/>
        </authorList>
    </citation>
    <scope>NUCLEOTIDE SEQUENCE</scope>
</reference>
<dbReference type="InterPro" id="IPR032675">
    <property type="entry name" value="LRR_dom_sf"/>
</dbReference>
<evidence type="ECO:0000256" key="6">
    <source>
        <dbReference type="ARBA" id="ARBA00023136"/>
    </source>
</evidence>
<dbReference type="PROSITE" id="PS51450">
    <property type="entry name" value="LRR"/>
    <property type="match status" value="1"/>
</dbReference>
<dbReference type="InterPro" id="IPR000157">
    <property type="entry name" value="TIR_dom"/>
</dbReference>
<accession>A0A336MW51</accession>
<dbReference type="InterPro" id="IPR001611">
    <property type="entry name" value="Leu-rich_rpt"/>
</dbReference>
<dbReference type="SUPFAM" id="SSF52200">
    <property type="entry name" value="Toll/Interleukin receptor TIR domain"/>
    <property type="match status" value="1"/>
</dbReference>
<dbReference type="GO" id="GO:0007165">
    <property type="term" value="P:signal transduction"/>
    <property type="evidence" value="ECO:0007669"/>
    <property type="project" value="InterPro"/>
</dbReference>
<dbReference type="Gene3D" id="3.40.50.10140">
    <property type="entry name" value="Toll/interleukin-1 receptor homology (TIR) domain"/>
    <property type="match status" value="1"/>
</dbReference>
<organism evidence="9">
    <name type="scientific">Culicoides sonorensis</name>
    <name type="common">Biting midge</name>
    <dbReference type="NCBI Taxonomy" id="179676"/>
    <lineage>
        <taxon>Eukaryota</taxon>
        <taxon>Metazoa</taxon>
        <taxon>Ecdysozoa</taxon>
        <taxon>Arthropoda</taxon>
        <taxon>Hexapoda</taxon>
        <taxon>Insecta</taxon>
        <taxon>Pterygota</taxon>
        <taxon>Neoptera</taxon>
        <taxon>Endopterygota</taxon>
        <taxon>Diptera</taxon>
        <taxon>Nematocera</taxon>
        <taxon>Chironomoidea</taxon>
        <taxon>Ceratopogonidae</taxon>
        <taxon>Ceratopogoninae</taxon>
        <taxon>Culicoides</taxon>
        <taxon>Monoculicoides</taxon>
    </lineage>
</organism>
<dbReference type="VEuPathDB" id="VectorBase:CSON007157"/>
<keyword evidence="4" id="KW-0732">Signal</keyword>
<name>A0A336MW51_CULSO</name>
<evidence type="ECO:0000256" key="3">
    <source>
        <dbReference type="ARBA" id="ARBA00022692"/>
    </source>
</evidence>
<dbReference type="GO" id="GO:0038023">
    <property type="term" value="F:signaling receptor activity"/>
    <property type="evidence" value="ECO:0007669"/>
    <property type="project" value="TreeGrafter"/>
</dbReference>
<keyword evidence="3 7" id="KW-0812">Transmembrane</keyword>
<evidence type="ECO:0000256" key="7">
    <source>
        <dbReference type="SAM" id="Phobius"/>
    </source>
</evidence>
<proteinExistence type="inferred from homology"/>
<evidence type="ECO:0000313" key="9">
    <source>
        <dbReference type="EMBL" id="SSX33955.1"/>
    </source>
</evidence>
<dbReference type="SUPFAM" id="SSF52058">
    <property type="entry name" value="L domain-like"/>
    <property type="match status" value="1"/>
</dbReference>
<evidence type="ECO:0000256" key="1">
    <source>
        <dbReference type="ARBA" id="ARBA00004167"/>
    </source>
</evidence>
<dbReference type="PROSITE" id="PS50104">
    <property type="entry name" value="TIR"/>
    <property type="match status" value="1"/>
</dbReference>
<keyword evidence="5 7" id="KW-1133">Transmembrane helix</keyword>
<comment type="similarity">
    <text evidence="2">Belongs to the Toll-like receptor family.</text>
</comment>
<gene>
    <name evidence="9" type="primary">CSON007157</name>
</gene>
<comment type="subcellular location">
    <subcellularLocation>
        <location evidence="1">Membrane</location>
        <topology evidence="1">Single-pass membrane protein</topology>
    </subcellularLocation>
</comment>
<feature type="domain" description="TIR" evidence="8">
    <location>
        <begin position="595"/>
        <end position="730"/>
    </location>
</feature>
<dbReference type="EMBL" id="UFQT01002699">
    <property type="protein sequence ID" value="SSX33955.1"/>
    <property type="molecule type" value="Genomic_DNA"/>
</dbReference>
<dbReference type="GO" id="GO:0005886">
    <property type="term" value="C:plasma membrane"/>
    <property type="evidence" value="ECO:0007669"/>
    <property type="project" value="TreeGrafter"/>
</dbReference>
<protein>
    <submittedName>
        <fullName evidence="9">CSON007157 protein</fullName>
    </submittedName>
</protein>